<evidence type="ECO:0000256" key="2">
    <source>
        <dbReference type="PIRSR" id="PIRSR000915-2"/>
    </source>
</evidence>
<dbReference type="Pfam" id="PF13344">
    <property type="entry name" value="Hydrolase_6"/>
    <property type="match status" value="1"/>
</dbReference>
<dbReference type="GO" id="GO:0005737">
    <property type="term" value="C:cytoplasm"/>
    <property type="evidence" value="ECO:0007669"/>
    <property type="project" value="TreeGrafter"/>
</dbReference>
<feature type="binding site" evidence="3">
    <location>
        <position position="40"/>
    </location>
    <ligand>
        <name>Mg(2+)</name>
        <dbReference type="ChEBI" id="CHEBI:18420"/>
    </ligand>
</feature>
<dbReference type="InterPro" id="IPR036412">
    <property type="entry name" value="HAD-like_sf"/>
</dbReference>
<comment type="caution">
    <text evidence="4">The sequence shown here is derived from an EMBL/GenBank/DDBJ whole genome shotgun (WGS) entry which is preliminary data.</text>
</comment>
<feature type="binding site" evidence="3">
    <location>
        <position position="38"/>
    </location>
    <ligand>
        <name>Mg(2+)</name>
        <dbReference type="ChEBI" id="CHEBI:18420"/>
    </ligand>
</feature>
<evidence type="ECO:0000313" key="4">
    <source>
        <dbReference type="EMBL" id="ORY36717.1"/>
    </source>
</evidence>
<dbReference type="EMBL" id="MCGO01000054">
    <property type="protein sequence ID" value="ORY36717.1"/>
    <property type="molecule type" value="Genomic_DNA"/>
</dbReference>
<gene>
    <name evidence="4" type="ORF">BCR33DRAFT_701529</name>
</gene>
<feature type="binding site" evidence="2">
    <location>
        <position position="213"/>
    </location>
    <ligand>
        <name>substrate</name>
    </ligand>
</feature>
<sequence length="288" mass="31438">MVLQSYTTEELAKLGEFSDEEFRSRLELIKNKKGFIIDMDGVIYHGSQLLPGAKEFVDWLIAENKQFLFLTNNSTPTPKELSEKLHRLGLDIPPSNFYTSAIATAKFLHSQKPNGGKCFVLGGAGLTYALYEHGFTMSESHPDYVVVGTEGSTHNFEGLQKALSLITKDNAKLIGTNPDTNGVKENGEYVLGTGAFLAALEVASGKKAFCCGKPSSLMMAYAQNYLGLAKEETCIIGDRMDTDILAGTAAQIDPVLVMSGVTNLQNLYQDAYRPYLILNGVGELTRDI</sequence>
<dbReference type="AlphaFoldDB" id="A0A1Y2BQ25"/>
<feature type="active site" description="Nucleophile" evidence="1">
    <location>
        <position position="38"/>
    </location>
</feature>
<dbReference type="Gene3D" id="3.40.50.1000">
    <property type="entry name" value="HAD superfamily/HAD-like"/>
    <property type="match status" value="2"/>
</dbReference>
<feature type="active site" description="Proton donor" evidence="1">
    <location>
        <position position="40"/>
    </location>
</feature>
<dbReference type="PIRSF" id="PIRSF000915">
    <property type="entry name" value="PGP-type_phosphatase"/>
    <property type="match status" value="1"/>
</dbReference>
<dbReference type="NCBIfam" id="TIGR01460">
    <property type="entry name" value="HAD-SF-IIA"/>
    <property type="match status" value="1"/>
</dbReference>
<dbReference type="Proteomes" id="UP000193642">
    <property type="component" value="Unassembled WGS sequence"/>
</dbReference>
<keyword evidence="4" id="KW-0378">Hydrolase</keyword>
<dbReference type="SUPFAM" id="SSF56784">
    <property type="entry name" value="HAD-like"/>
    <property type="match status" value="1"/>
</dbReference>
<dbReference type="InterPro" id="IPR023214">
    <property type="entry name" value="HAD_sf"/>
</dbReference>
<dbReference type="PANTHER" id="PTHR19288:SF46">
    <property type="entry name" value="HALOACID DEHALOGENASE-LIKE HYDROLASE DOMAIN-CONTAINING PROTEIN 2"/>
    <property type="match status" value="1"/>
</dbReference>
<protein>
    <submittedName>
        <fullName evidence="4">HAD-superfamily hydrolase, subfamily IIA</fullName>
    </submittedName>
</protein>
<dbReference type="GO" id="GO:0046872">
    <property type="term" value="F:metal ion binding"/>
    <property type="evidence" value="ECO:0007669"/>
    <property type="project" value="UniProtKB-KW"/>
</dbReference>
<feature type="binding site" evidence="3">
    <location>
        <position position="238"/>
    </location>
    <ligand>
        <name>Mg(2+)</name>
        <dbReference type="ChEBI" id="CHEBI:18420"/>
    </ligand>
</feature>
<dbReference type="Pfam" id="PF13242">
    <property type="entry name" value="Hydrolase_like"/>
    <property type="match status" value="1"/>
</dbReference>
<keyword evidence="3" id="KW-0460">Magnesium</keyword>
<evidence type="ECO:0000256" key="3">
    <source>
        <dbReference type="PIRSR" id="PIRSR000915-3"/>
    </source>
</evidence>
<feature type="non-terminal residue" evidence="4">
    <location>
        <position position="1"/>
    </location>
</feature>
<dbReference type="STRING" id="329046.A0A1Y2BQ25"/>
<keyword evidence="3" id="KW-0479">Metal-binding</keyword>
<dbReference type="GO" id="GO:0016791">
    <property type="term" value="F:phosphatase activity"/>
    <property type="evidence" value="ECO:0007669"/>
    <property type="project" value="TreeGrafter"/>
</dbReference>
<proteinExistence type="predicted"/>
<evidence type="ECO:0000313" key="5">
    <source>
        <dbReference type="Proteomes" id="UP000193642"/>
    </source>
</evidence>
<dbReference type="PANTHER" id="PTHR19288">
    <property type="entry name" value="4-NITROPHENYLPHOSPHATASE-RELATED"/>
    <property type="match status" value="1"/>
</dbReference>
<evidence type="ECO:0000256" key="1">
    <source>
        <dbReference type="PIRSR" id="PIRSR000915-1"/>
    </source>
</evidence>
<comment type="cofactor">
    <cofactor evidence="3">
        <name>Mg(2+)</name>
        <dbReference type="ChEBI" id="CHEBI:18420"/>
    </cofactor>
    <text evidence="3">Divalent metal ions. Mg(2+) is the most effective.</text>
</comment>
<accession>A0A1Y2BQ25</accession>
<dbReference type="InterPro" id="IPR006357">
    <property type="entry name" value="HAD-SF_hydro_IIA"/>
</dbReference>
<name>A0A1Y2BQ25_9FUNG</name>
<organism evidence="4 5">
    <name type="scientific">Rhizoclosmatium globosum</name>
    <dbReference type="NCBI Taxonomy" id="329046"/>
    <lineage>
        <taxon>Eukaryota</taxon>
        <taxon>Fungi</taxon>
        <taxon>Fungi incertae sedis</taxon>
        <taxon>Chytridiomycota</taxon>
        <taxon>Chytridiomycota incertae sedis</taxon>
        <taxon>Chytridiomycetes</taxon>
        <taxon>Chytridiales</taxon>
        <taxon>Chytriomycetaceae</taxon>
        <taxon>Rhizoclosmatium</taxon>
    </lineage>
</organism>
<dbReference type="OrthoDB" id="10251048at2759"/>
<keyword evidence="5" id="KW-1185">Reference proteome</keyword>
<reference evidence="4 5" key="1">
    <citation type="submission" date="2016-07" db="EMBL/GenBank/DDBJ databases">
        <title>Pervasive Adenine N6-methylation of Active Genes in Fungi.</title>
        <authorList>
            <consortium name="DOE Joint Genome Institute"/>
            <person name="Mondo S.J."/>
            <person name="Dannebaum R.O."/>
            <person name="Kuo R.C."/>
            <person name="Labutti K."/>
            <person name="Haridas S."/>
            <person name="Kuo A."/>
            <person name="Salamov A."/>
            <person name="Ahrendt S.R."/>
            <person name="Lipzen A."/>
            <person name="Sullivan W."/>
            <person name="Andreopoulos W.B."/>
            <person name="Clum A."/>
            <person name="Lindquist E."/>
            <person name="Daum C."/>
            <person name="Ramamoorthy G.K."/>
            <person name="Gryganskyi A."/>
            <person name="Culley D."/>
            <person name="Magnuson J.K."/>
            <person name="James T.Y."/>
            <person name="O'Malley M.A."/>
            <person name="Stajich J.E."/>
            <person name="Spatafora J.W."/>
            <person name="Visel A."/>
            <person name="Grigoriev I.V."/>
        </authorList>
    </citation>
    <scope>NUCLEOTIDE SEQUENCE [LARGE SCALE GENOMIC DNA]</scope>
    <source>
        <strain evidence="4 5">JEL800</strain>
    </source>
</reference>